<dbReference type="Proteomes" id="UP000053477">
    <property type="component" value="Unassembled WGS sequence"/>
</dbReference>
<keyword evidence="2" id="KW-1185">Reference proteome</keyword>
<dbReference type="AlphaFoldDB" id="A0A0H2S6A9"/>
<proteinExistence type="predicted"/>
<organism evidence="1 2">
    <name type="scientific">Schizopora paradoxa</name>
    <dbReference type="NCBI Taxonomy" id="27342"/>
    <lineage>
        <taxon>Eukaryota</taxon>
        <taxon>Fungi</taxon>
        <taxon>Dikarya</taxon>
        <taxon>Basidiomycota</taxon>
        <taxon>Agaricomycotina</taxon>
        <taxon>Agaricomycetes</taxon>
        <taxon>Hymenochaetales</taxon>
        <taxon>Schizoporaceae</taxon>
        <taxon>Schizopora</taxon>
    </lineage>
</organism>
<protein>
    <submittedName>
        <fullName evidence="1">Uncharacterized protein</fullName>
    </submittedName>
</protein>
<gene>
    <name evidence="1" type="ORF">SCHPADRAFT_885079</name>
</gene>
<sequence length="521" mass="59162">MSGAHSFILTYSDMPVMEAQRRTLEKTDMLMHITKMQLNVLDQTTKRKRTCLNGFALERTNVLSHLNDNLDAHYLPTLPNEIIAHIFLYLYWLEKSVYMKSSRDEPQQYYDSWTIPVQLPLGRKSFVNNYLLWFEFLMTVTDISREIKDLVGPHPTIFSMDQLDVQEVLEKPSTTLFVILSDRLDLKESLERLGEHDEPAETLQTLLKNFGYKLMALTRLELFPSIASDDRAPSPKTFATSGEGALAHERPPERNLTVVRAPASLLPSLRPFLNNITILKTDISHQRTSDFKLFVDFLASLHPCSGSLASLAINFPEPHRLSGVPYTSLVSTTTHRRQKSVFPVLKRLEINALPDYMFPVVLSIIDCPRLLHLSLGCMSVDANGLLKDNFSLTLTSVHDAFPVLESITLRLPNEICTQFLHDLAKPDAGKNWPLPLLRTIDVGLRSGGSVHLASPTWEALLAIVVNRLKSGETKNIHSIPMPYDMDPYKEYTITNTYFEAVKLLVPMMFTRLDGCGRGFFW</sequence>
<dbReference type="EMBL" id="KQ085884">
    <property type="protein sequence ID" value="KLO19825.1"/>
    <property type="molecule type" value="Genomic_DNA"/>
</dbReference>
<dbReference type="OrthoDB" id="2852593at2759"/>
<evidence type="ECO:0000313" key="1">
    <source>
        <dbReference type="EMBL" id="KLO19825.1"/>
    </source>
</evidence>
<dbReference type="InParanoid" id="A0A0H2S6A9"/>
<reference evidence="1 2" key="1">
    <citation type="submission" date="2015-04" db="EMBL/GenBank/DDBJ databases">
        <title>Complete genome sequence of Schizopora paradoxa KUC8140, a cosmopolitan wood degrader in East Asia.</title>
        <authorList>
            <consortium name="DOE Joint Genome Institute"/>
            <person name="Min B."/>
            <person name="Park H."/>
            <person name="Jang Y."/>
            <person name="Kim J.-J."/>
            <person name="Kim K.H."/>
            <person name="Pangilinan J."/>
            <person name="Lipzen A."/>
            <person name="Riley R."/>
            <person name="Grigoriev I.V."/>
            <person name="Spatafora J.W."/>
            <person name="Choi I.-G."/>
        </authorList>
    </citation>
    <scope>NUCLEOTIDE SEQUENCE [LARGE SCALE GENOMIC DNA]</scope>
    <source>
        <strain evidence="1 2">KUC8140</strain>
    </source>
</reference>
<evidence type="ECO:0000313" key="2">
    <source>
        <dbReference type="Proteomes" id="UP000053477"/>
    </source>
</evidence>
<accession>A0A0H2S6A9</accession>
<name>A0A0H2S6A9_9AGAM</name>